<sequence length="377" mass="42619">MLVPHNGCPVTGLPSGKGAGCRRDWSQQGQSESKMTTTQKHDLFTPEPHYIPGYAGFFPQLRYQVGNTYGRTTGQLLTDPSVQKSPCSVLSPMSKPKFIEDFSQSKPPRVPCRELMEPYIPHYTSCLVGTGLKPYKNFEILGQLPPLEVDAQEPPGVENIARQILLPADVMPYPPHPPCPPGRKRESRDLGHPAYCEDAWKSTTPVCEAPRQPQLYHCRRDEYPPPARQQETLDVGRFQRLPQLDHPNLIQRKAISGGCAQGRAKGAWGSPHVCPPPRYAGFIPRFAWVMGVNYRDGVTQAMDEFDKSQFLFRNPHCDLGEKLPGTHWPSNHIYSSQGLIPFYMGFIPSMQDNYALTFGNSTRRAYWKEWARRNRTL</sequence>
<keyword evidence="5" id="KW-0966">Cell projection</keyword>
<organism evidence="10">
    <name type="scientific">Macaca mulatta</name>
    <name type="common">Rhesus macaque</name>
    <dbReference type="NCBI Taxonomy" id="9544"/>
    <lineage>
        <taxon>Eukaryota</taxon>
        <taxon>Metazoa</taxon>
        <taxon>Chordata</taxon>
        <taxon>Craniata</taxon>
        <taxon>Vertebrata</taxon>
        <taxon>Euteleostomi</taxon>
        <taxon>Mammalia</taxon>
        <taxon>Eutheria</taxon>
        <taxon>Euarchontoglires</taxon>
        <taxon>Primates</taxon>
        <taxon>Haplorrhini</taxon>
        <taxon>Catarrhini</taxon>
        <taxon>Cercopithecidae</taxon>
        <taxon>Cercopithecinae</taxon>
        <taxon>Macaca</taxon>
    </lineage>
</organism>
<reference evidence="10" key="1">
    <citation type="journal article" date="2011" name="Nat. Biotechnol.">
        <title>Genome sequencing and comparison of two nonhuman primate animal models, the cynomolgus and Chinese rhesus macaques.</title>
        <authorList>
            <person name="Yan G."/>
            <person name="Zhang G."/>
            <person name="Fang X."/>
            <person name="Zhang Y."/>
            <person name="Li C."/>
            <person name="Ling F."/>
            <person name="Cooper D.N."/>
            <person name="Li Q."/>
            <person name="Li Y."/>
            <person name="van Gool A.J."/>
            <person name="Du H."/>
            <person name="Chen J."/>
            <person name="Chen R."/>
            <person name="Zhang P."/>
            <person name="Huang Z."/>
            <person name="Thompson J.R."/>
            <person name="Meng Y."/>
            <person name="Bai Y."/>
            <person name="Wang J."/>
            <person name="Zhuo M."/>
            <person name="Wang T."/>
            <person name="Huang Y."/>
            <person name="Wei L."/>
            <person name="Li J."/>
            <person name="Wang Z."/>
            <person name="Hu H."/>
            <person name="Yang P."/>
            <person name="Le L."/>
            <person name="Stenson P.D."/>
            <person name="Li B."/>
            <person name="Liu X."/>
            <person name="Ball E.V."/>
            <person name="An N."/>
            <person name="Huang Q."/>
            <person name="Zhang Y."/>
            <person name="Fan W."/>
            <person name="Zhang X."/>
            <person name="Li Y."/>
            <person name="Wang W."/>
            <person name="Katze M.G."/>
            <person name="Su B."/>
            <person name="Nielsen R."/>
            <person name="Yang H."/>
            <person name="Wang J."/>
            <person name="Wang X."/>
            <person name="Wang J."/>
        </authorList>
    </citation>
    <scope>NUCLEOTIDE SEQUENCE [LARGE SCALE GENOMIC DNA]</scope>
    <source>
        <strain evidence="10">CR-5</strain>
    </source>
</reference>
<protein>
    <recommendedName>
        <fullName evidence="9">Ciliary microtubule inner protein 2A-C-like domain-containing protein</fullName>
    </recommendedName>
</protein>
<name>G7NET7_MACMU</name>
<comment type="subunit">
    <text evidence="7">Microtubule inner protein component of sperm flagellar doublet microtubules.</text>
</comment>
<evidence type="ECO:0000256" key="8">
    <source>
        <dbReference type="SAM" id="MobiDB-lite"/>
    </source>
</evidence>
<feature type="region of interest" description="Disordered" evidence="8">
    <location>
        <begin position="1"/>
        <end position="37"/>
    </location>
</feature>
<dbReference type="PANTHER" id="PTHR47299">
    <property type="entry name" value="PROTEIN FAM166A"/>
    <property type="match status" value="1"/>
</dbReference>
<evidence type="ECO:0000256" key="5">
    <source>
        <dbReference type="ARBA" id="ARBA00023273"/>
    </source>
</evidence>
<evidence type="ECO:0000259" key="9">
    <source>
        <dbReference type="Pfam" id="PF10629"/>
    </source>
</evidence>
<comment type="similarity">
    <text evidence="6">Belongs to the CIMIP2 family.</text>
</comment>
<evidence type="ECO:0000256" key="6">
    <source>
        <dbReference type="ARBA" id="ARBA00035661"/>
    </source>
</evidence>
<proteinExistence type="inferred from homology"/>
<dbReference type="GO" id="GO:0015630">
    <property type="term" value="C:microtubule cytoskeleton"/>
    <property type="evidence" value="ECO:0007669"/>
    <property type="project" value="UniProtKB-ARBA"/>
</dbReference>
<keyword evidence="3" id="KW-0969">Cilium</keyword>
<dbReference type="Proteomes" id="UP000013456">
    <property type="component" value="Chromosome 15"/>
</dbReference>
<accession>G7NET7</accession>
<evidence type="ECO:0000256" key="7">
    <source>
        <dbReference type="ARBA" id="ARBA00046435"/>
    </source>
</evidence>
<dbReference type="EMBL" id="CM001267">
    <property type="protein sequence ID" value="EHH23635.1"/>
    <property type="molecule type" value="Genomic_DNA"/>
</dbReference>
<keyword evidence="4" id="KW-0206">Cytoskeleton</keyword>
<dbReference type="InterPro" id="IPR018902">
    <property type="entry name" value="CMI2A-C-like_dom"/>
</dbReference>
<dbReference type="GO" id="GO:0005929">
    <property type="term" value="C:cilium"/>
    <property type="evidence" value="ECO:0007669"/>
    <property type="project" value="UniProtKB-ARBA"/>
</dbReference>
<comment type="subcellular location">
    <subcellularLocation>
        <location evidence="1">Cytoplasm</location>
        <location evidence="1">Cytoskeleton</location>
        <location evidence="1">Flagellum axoneme</location>
    </subcellularLocation>
</comment>
<evidence type="ECO:0000256" key="3">
    <source>
        <dbReference type="ARBA" id="ARBA00022846"/>
    </source>
</evidence>
<gene>
    <name evidence="10" type="ORF">EGK_07142</name>
</gene>
<dbReference type="Pfam" id="PF10629">
    <property type="entry name" value="CMI2B-like"/>
    <property type="match status" value="1"/>
</dbReference>
<dbReference type="InterPro" id="IPR052683">
    <property type="entry name" value="CIMIP2A"/>
</dbReference>
<evidence type="ECO:0000256" key="1">
    <source>
        <dbReference type="ARBA" id="ARBA00004611"/>
    </source>
</evidence>
<evidence type="ECO:0000313" key="10">
    <source>
        <dbReference type="EMBL" id="EHH23635.1"/>
    </source>
</evidence>
<keyword evidence="3" id="KW-0282">Flagellum</keyword>
<keyword evidence="2" id="KW-0963">Cytoplasm</keyword>
<evidence type="ECO:0000256" key="2">
    <source>
        <dbReference type="ARBA" id="ARBA00022490"/>
    </source>
</evidence>
<feature type="compositionally biased region" description="Polar residues" evidence="8">
    <location>
        <begin position="26"/>
        <end position="37"/>
    </location>
</feature>
<dbReference type="PANTHER" id="PTHR47299:SF1">
    <property type="entry name" value="PROTEIN FAM166A"/>
    <property type="match status" value="1"/>
</dbReference>
<evidence type="ECO:0000256" key="4">
    <source>
        <dbReference type="ARBA" id="ARBA00023212"/>
    </source>
</evidence>
<feature type="domain" description="Ciliary microtubule inner protein 2A-C-like" evidence="9">
    <location>
        <begin position="47"/>
        <end position="79"/>
    </location>
</feature>
<dbReference type="AlphaFoldDB" id="G7NET7"/>